<evidence type="ECO:0000313" key="3">
    <source>
        <dbReference type="Proteomes" id="UP001139534"/>
    </source>
</evidence>
<keyword evidence="1" id="KW-1133">Transmembrane helix</keyword>
<feature type="transmembrane region" description="Helical" evidence="1">
    <location>
        <begin position="36"/>
        <end position="56"/>
    </location>
</feature>
<accession>A0A9X1Y2M9</accession>
<dbReference type="RefSeq" id="WP_193415408.1">
    <property type="nucleotide sequence ID" value="NZ_JALPRK010000030.1"/>
</dbReference>
<keyword evidence="1" id="KW-0812">Transmembrane</keyword>
<reference evidence="2" key="1">
    <citation type="submission" date="2022-04" db="EMBL/GenBank/DDBJ databases">
        <authorList>
            <person name="Seo M.-J."/>
        </authorList>
    </citation>
    <scope>NUCLEOTIDE SEQUENCE</scope>
    <source>
        <strain evidence="2">MBLB2552</strain>
    </source>
</reference>
<dbReference type="Proteomes" id="UP001139534">
    <property type="component" value="Unassembled WGS sequence"/>
</dbReference>
<protein>
    <recommendedName>
        <fullName evidence="4">Signal transduction histidine kinase</fullName>
    </recommendedName>
</protein>
<proteinExistence type="predicted"/>
<evidence type="ECO:0000256" key="1">
    <source>
        <dbReference type="SAM" id="Phobius"/>
    </source>
</evidence>
<keyword evidence="3" id="KW-1185">Reference proteome</keyword>
<sequence length="57" mass="6257">MMDSSNLLIFIICAFALGVVVVLNKDRLQPRLRRGLALASVIMIAVAFGLMIYSFLA</sequence>
<evidence type="ECO:0008006" key="4">
    <source>
        <dbReference type="Google" id="ProtNLM"/>
    </source>
</evidence>
<comment type="caution">
    <text evidence="2">The sequence shown here is derived from an EMBL/GenBank/DDBJ whole genome shotgun (WGS) entry which is preliminary data.</text>
</comment>
<dbReference type="EMBL" id="JALPRK010000030">
    <property type="protein sequence ID" value="MCK8489822.1"/>
    <property type="molecule type" value="Genomic_DNA"/>
</dbReference>
<dbReference type="AlphaFoldDB" id="A0A9X1Y2M9"/>
<gene>
    <name evidence="2" type="ORF">M0651_21870</name>
</gene>
<evidence type="ECO:0000313" key="2">
    <source>
        <dbReference type="EMBL" id="MCK8489822.1"/>
    </source>
</evidence>
<organism evidence="2 3">
    <name type="scientific">Paenibacillus mellifer</name>
    <dbReference type="NCBI Taxonomy" id="2937794"/>
    <lineage>
        <taxon>Bacteria</taxon>
        <taxon>Bacillati</taxon>
        <taxon>Bacillota</taxon>
        <taxon>Bacilli</taxon>
        <taxon>Bacillales</taxon>
        <taxon>Paenibacillaceae</taxon>
        <taxon>Paenibacillus</taxon>
    </lineage>
</organism>
<name>A0A9X1Y2M9_9BACL</name>
<feature type="transmembrane region" description="Helical" evidence="1">
    <location>
        <begin position="6"/>
        <end position="24"/>
    </location>
</feature>
<keyword evidence="1" id="KW-0472">Membrane</keyword>